<dbReference type="GO" id="GO:0016560">
    <property type="term" value="P:protein import into peroxisome matrix, docking"/>
    <property type="evidence" value="ECO:0007669"/>
    <property type="project" value="UniProtKB-UniRule"/>
</dbReference>
<evidence type="ECO:0000256" key="10">
    <source>
        <dbReference type="ARBA" id="ARBA00023136"/>
    </source>
</evidence>
<evidence type="ECO:0000256" key="12">
    <source>
        <dbReference type="ARBA" id="ARBA00029502"/>
    </source>
</evidence>
<dbReference type="Gene3D" id="1.10.10.10">
    <property type="entry name" value="Winged helix-like DNA-binding domain superfamily/Winged helix DNA-binding domain"/>
    <property type="match status" value="1"/>
</dbReference>
<keyword evidence="5" id="KW-0812">Transmembrane</keyword>
<comment type="subcellular location">
    <subcellularLocation>
        <location evidence="1">Peroxisome membrane</location>
        <topology evidence="1">Single-pass membrane protein</topology>
    </subcellularLocation>
</comment>
<feature type="region of interest" description="Disordered" evidence="17">
    <location>
        <begin position="281"/>
        <end position="416"/>
    </location>
</feature>
<accession>A0A9D3Q158</accession>
<protein>
    <recommendedName>
        <fullName evidence="12 15">Peroxisomal membrane protein PEX14</fullName>
    </recommendedName>
    <alternativeName>
        <fullName evidence="15">Peroxin-14</fullName>
    </alternativeName>
</protein>
<evidence type="ECO:0000256" key="2">
    <source>
        <dbReference type="ARBA" id="ARBA00005443"/>
    </source>
</evidence>
<comment type="caution">
    <text evidence="19">The sequence shown here is derived from an EMBL/GenBank/DDBJ whole genome shotgun (WGS) entry which is preliminary data.</text>
</comment>
<dbReference type="InterPro" id="IPR036388">
    <property type="entry name" value="WH-like_DNA-bd_sf"/>
</dbReference>
<dbReference type="InterPro" id="IPR006785">
    <property type="entry name" value="Pex14_N"/>
</dbReference>
<keyword evidence="10 15" id="KW-0472">Membrane</keyword>
<evidence type="ECO:0000256" key="3">
    <source>
        <dbReference type="ARBA" id="ARBA00022448"/>
    </source>
</evidence>
<dbReference type="Proteomes" id="UP001046870">
    <property type="component" value="Chromosome 8"/>
</dbReference>
<proteinExistence type="inferred from homology"/>
<keyword evidence="8" id="KW-0007">Acetylation</keyword>
<keyword evidence="3 15" id="KW-0813">Transport</keyword>
<dbReference type="EMBL" id="JAFDVH010000008">
    <property type="protein sequence ID" value="KAG7472778.1"/>
    <property type="molecule type" value="Genomic_DNA"/>
</dbReference>
<comment type="function">
    <text evidence="13">Component of the PEX13-PEX14 docking complex, a translocon channel that specifically mediates the import of peroxisomal cargo proteins bound to PEX5 receptor. The PEX13-PEX14 docking complex forms a large import pore which can be opened to a diameter of about 9 nm. Mechanistically, PEX5 receptor along with cargo proteins associates with the PEX14 subunit of the PEX13-PEX14 docking complex in the cytosol, leading to the insertion of the receptor into the organelle membrane with the concomitant translocation of the cargo into the peroxisome matrix. Plays a key role for peroxisome movement through a direct interaction with tubulin.</text>
</comment>
<evidence type="ECO:0000256" key="1">
    <source>
        <dbReference type="ARBA" id="ARBA00004549"/>
    </source>
</evidence>
<evidence type="ECO:0000256" key="17">
    <source>
        <dbReference type="SAM" id="MobiDB-lite"/>
    </source>
</evidence>
<name>A0A9D3Q158_MEGAT</name>
<feature type="region of interest" description="Disordered" evidence="17">
    <location>
        <begin position="34"/>
        <end position="56"/>
    </location>
</feature>
<dbReference type="GO" id="GO:1990429">
    <property type="term" value="C:peroxisomal importomer complex"/>
    <property type="evidence" value="ECO:0007669"/>
    <property type="project" value="TreeGrafter"/>
</dbReference>
<dbReference type="PANTHER" id="PTHR23058:SF0">
    <property type="entry name" value="PEROXISOMAL MEMBRANE PROTEIN PEX14"/>
    <property type="match status" value="1"/>
</dbReference>
<feature type="compositionally biased region" description="Polar residues" evidence="17">
    <location>
        <begin position="284"/>
        <end position="309"/>
    </location>
</feature>
<feature type="compositionally biased region" description="Acidic residues" evidence="17">
    <location>
        <begin position="358"/>
        <end position="372"/>
    </location>
</feature>
<evidence type="ECO:0000256" key="11">
    <source>
        <dbReference type="ARBA" id="ARBA00023140"/>
    </source>
</evidence>
<keyword evidence="9" id="KW-0811">Translocation</keyword>
<keyword evidence="16" id="KW-0175">Coiled coil</keyword>
<evidence type="ECO:0000256" key="5">
    <source>
        <dbReference type="ARBA" id="ARBA00022692"/>
    </source>
</evidence>
<dbReference type="AlphaFoldDB" id="A0A9D3Q158"/>
<organism evidence="19 20">
    <name type="scientific">Megalops atlanticus</name>
    <name type="common">Tarpon</name>
    <name type="synonym">Clupea gigantea</name>
    <dbReference type="NCBI Taxonomy" id="7932"/>
    <lineage>
        <taxon>Eukaryota</taxon>
        <taxon>Metazoa</taxon>
        <taxon>Chordata</taxon>
        <taxon>Craniata</taxon>
        <taxon>Vertebrata</taxon>
        <taxon>Euteleostomi</taxon>
        <taxon>Actinopterygii</taxon>
        <taxon>Neopterygii</taxon>
        <taxon>Teleostei</taxon>
        <taxon>Elopiformes</taxon>
        <taxon>Megalopidae</taxon>
        <taxon>Megalops</taxon>
    </lineage>
</organism>
<dbReference type="OrthoDB" id="441517at2759"/>
<dbReference type="GO" id="GO:0005102">
    <property type="term" value="F:signaling receptor binding"/>
    <property type="evidence" value="ECO:0007669"/>
    <property type="project" value="TreeGrafter"/>
</dbReference>
<evidence type="ECO:0000313" key="19">
    <source>
        <dbReference type="EMBL" id="KAG7472778.1"/>
    </source>
</evidence>
<evidence type="ECO:0000256" key="16">
    <source>
        <dbReference type="SAM" id="Coils"/>
    </source>
</evidence>
<dbReference type="GO" id="GO:0005778">
    <property type="term" value="C:peroxisomal membrane"/>
    <property type="evidence" value="ECO:0007669"/>
    <property type="project" value="UniProtKB-SubCell"/>
</dbReference>
<feature type="compositionally biased region" description="Polar residues" evidence="17">
    <location>
        <begin position="36"/>
        <end position="48"/>
    </location>
</feature>
<evidence type="ECO:0000256" key="8">
    <source>
        <dbReference type="ARBA" id="ARBA00022990"/>
    </source>
</evidence>
<evidence type="ECO:0000313" key="20">
    <source>
        <dbReference type="Proteomes" id="UP001046870"/>
    </source>
</evidence>
<sequence>MGVEPYDCVEGYEIIDQSSRTGDGKVCLHRLEKMASSEQPEQQAQTGSPIREDASPREPLIATAVKFLQNQKVRQSPLATRKAFLKKKGLTDEEVELAIQRSGSTEEPLALAPVGPPHVLHPTQLGPVPYSAPGYRWRDYGALAIIMAGMAFGFHHLYRKYILPLIMGSREDKKHLQRMETHMAEMSGTLTQTVTQLQMTLASVQELLVQQQQRIQELSQELATSEQASSAANRMLESQTISELKAEIVSLKGLLLSRRQFPASPSVPKIPSWQIPLKPPTLSGAPSVNHNNSSSDISPVSNESANSSPVKEGHSPQGSQAGPHGLNGEVGLGAALPLDLKDQVRMEVQGEEEKKEVEEEDEEEEEEDDDDDVTHVEEEERLSVQTEDRRGGDGQINEHVDKLRRPEGASNESEVD</sequence>
<feature type="domain" description="Peroxisome membrane anchor protein Pex14p N-terminal" evidence="18">
    <location>
        <begin position="57"/>
        <end position="100"/>
    </location>
</feature>
<keyword evidence="4" id="KW-0597">Phosphoprotein</keyword>
<dbReference type="PANTHER" id="PTHR23058">
    <property type="entry name" value="PEROXISOMAL MEMBRANE PROTEIN PEX14"/>
    <property type="match status" value="1"/>
</dbReference>
<evidence type="ECO:0000256" key="6">
    <source>
        <dbReference type="ARBA" id="ARBA00022927"/>
    </source>
</evidence>
<reference evidence="19" key="1">
    <citation type="submission" date="2021-01" db="EMBL/GenBank/DDBJ databases">
        <authorList>
            <person name="Zahm M."/>
            <person name="Roques C."/>
            <person name="Cabau C."/>
            <person name="Klopp C."/>
            <person name="Donnadieu C."/>
            <person name="Jouanno E."/>
            <person name="Lampietro C."/>
            <person name="Louis A."/>
            <person name="Herpin A."/>
            <person name="Echchiki A."/>
            <person name="Berthelot C."/>
            <person name="Parey E."/>
            <person name="Roest-Crollius H."/>
            <person name="Braasch I."/>
            <person name="Postlethwait J."/>
            <person name="Bobe J."/>
            <person name="Montfort J."/>
            <person name="Bouchez O."/>
            <person name="Begum T."/>
            <person name="Mejri S."/>
            <person name="Adams A."/>
            <person name="Chen W.-J."/>
            <person name="Guiguen Y."/>
        </authorList>
    </citation>
    <scope>NUCLEOTIDE SEQUENCE</scope>
    <source>
        <strain evidence="19">YG-15Mar2019-1</strain>
        <tissue evidence="19">Brain</tissue>
    </source>
</reference>
<comment type="similarity">
    <text evidence="2 15">Belongs to the peroxin-14 family.</text>
</comment>
<feature type="coiled-coil region" evidence="16">
    <location>
        <begin position="201"/>
        <end position="235"/>
    </location>
</feature>
<dbReference type="Pfam" id="PF04695">
    <property type="entry name" value="Pex14_N"/>
    <property type="match status" value="1"/>
</dbReference>
<keyword evidence="6 15" id="KW-0653">Protein transport</keyword>
<dbReference type="FunFam" id="1.10.10.10:FF:000296">
    <property type="entry name" value="Peroxisomal membrane protein PEX14"/>
    <property type="match status" value="1"/>
</dbReference>
<feature type="compositionally biased region" description="Basic and acidic residues" evidence="17">
    <location>
        <begin position="373"/>
        <end position="407"/>
    </location>
</feature>
<evidence type="ECO:0000256" key="7">
    <source>
        <dbReference type="ARBA" id="ARBA00022989"/>
    </source>
</evidence>
<gene>
    <name evidence="19" type="ORF">MATL_G00112440</name>
</gene>
<evidence type="ECO:0000256" key="4">
    <source>
        <dbReference type="ARBA" id="ARBA00022553"/>
    </source>
</evidence>
<evidence type="ECO:0000256" key="14">
    <source>
        <dbReference type="ARBA" id="ARBA00065694"/>
    </source>
</evidence>
<evidence type="ECO:0000256" key="9">
    <source>
        <dbReference type="ARBA" id="ARBA00023010"/>
    </source>
</evidence>
<keyword evidence="11 15" id="KW-0576">Peroxisome</keyword>
<evidence type="ECO:0000256" key="13">
    <source>
        <dbReference type="ARBA" id="ARBA00055057"/>
    </source>
</evidence>
<evidence type="ECO:0000256" key="15">
    <source>
        <dbReference type="RuleBase" id="RU367032"/>
    </source>
</evidence>
<keyword evidence="7" id="KW-1133">Transmembrane helix</keyword>
<evidence type="ECO:0000259" key="18">
    <source>
        <dbReference type="Pfam" id="PF04695"/>
    </source>
</evidence>
<keyword evidence="20" id="KW-1185">Reference proteome</keyword>
<dbReference type="InterPro" id="IPR025655">
    <property type="entry name" value="PEX14"/>
</dbReference>
<comment type="subunit">
    <text evidence="14">Interacts with PEX13; forming the PEX13-PEX14 docking complex. Interacts with PEX5 (via WxxxF/Y motifs). Interacts with PEX19. Interacts with tubulin.</text>
</comment>